<feature type="compositionally biased region" description="Basic and acidic residues" evidence="5">
    <location>
        <begin position="1"/>
        <end position="54"/>
    </location>
</feature>
<feature type="compositionally biased region" description="Basic and acidic residues" evidence="5">
    <location>
        <begin position="167"/>
        <end position="190"/>
    </location>
</feature>
<evidence type="ECO:0000256" key="5">
    <source>
        <dbReference type="SAM" id="MobiDB-lite"/>
    </source>
</evidence>
<dbReference type="GO" id="GO:0003723">
    <property type="term" value="F:RNA binding"/>
    <property type="evidence" value="ECO:0007669"/>
    <property type="project" value="UniProtKB-UniRule"/>
</dbReference>
<evidence type="ECO:0000313" key="7">
    <source>
        <dbReference type="EMBL" id="KIW05130.1"/>
    </source>
</evidence>
<evidence type="ECO:0000259" key="6">
    <source>
        <dbReference type="PROSITE" id="PS50102"/>
    </source>
</evidence>
<feature type="region of interest" description="Disordered" evidence="5">
    <location>
        <begin position="389"/>
        <end position="417"/>
    </location>
</feature>
<dbReference type="OrthoDB" id="21467at2759"/>
<evidence type="ECO:0000256" key="1">
    <source>
        <dbReference type="ARBA" id="ARBA00004604"/>
    </source>
</evidence>
<dbReference type="InterPro" id="IPR012677">
    <property type="entry name" value="Nucleotide-bd_a/b_plait_sf"/>
</dbReference>
<dbReference type="RefSeq" id="XP_016214999.1">
    <property type="nucleotide sequence ID" value="XM_016356910.1"/>
</dbReference>
<comment type="subcellular location">
    <subcellularLocation>
        <location evidence="1">Nucleus</location>
        <location evidence="1">Nucleolus</location>
    </subcellularLocation>
</comment>
<dbReference type="InterPro" id="IPR000504">
    <property type="entry name" value="RRM_dom"/>
</dbReference>
<organism evidence="7 8">
    <name type="scientific">Verruconis gallopava</name>
    <dbReference type="NCBI Taxonomy" id="253628"/>
    <lineage>
        <taxon>Eukaryota</taxon>
        <taxon>Fungi</taxon>
        <taxon>Dikarya</taxon>
        <taxon>Ascomycota</taxon>
        <taxon>Pezizomycotina</taxon>
        <taxon>Dothideomycetes</taxon>
        <taxon>Pleosporomycetidae</taxon>
        <taxon>Venturiales</taxon>
        <taxon>Sympoventuriaceae</taxon>
        <taxon>Verruconis</taxon>
    </lineage>
</organism>
<keyword evidence="3" id="KW-0539">Nucleus</keyword>
<protein>
    <recommendedName>
        <fullName evidence="6">RRM domain-containing protein</fullName>
    </recommendedName>
</protein>
<dbReference type="CDD" id="cd12307">
    <property type="entry name" value="RRM_NIFK_like"/>
    <property type="match status" value="1"/>
</dbReference>
<dbReference type="Pfam" id="PF00076">
    <property type="entry name" value="RRM_1"/>
    <property type="match status" value="1"/>
</dbReference>
<reference evidence="7 8" key="1">
    <citation type="submission" date="2015-01" db="EMBL/GenBank/DDBJ databases">
        <title>The Genome Sequence of Ochroconis gallopava CBS43764.</title>
        <authorList>
            <consortium name="The Broad Institute Genomics Platform"/>
            <person name="Cuomo C."/>
            <person name="de Hoog S."/>
            <person name="Gorbushina A."/>
            <person name="Stielow B."/>
            <person name="Teixiera M."/>
            <person name="Abouelleil A."/>
            <person name="Chapman S.B."/>
            <person name="Priest M."/>
            <person name="Young S.K."/>
            <person name="Wortman J."/>
            <person name="Nusbaum C."/>
            <person name="Birren B."/>
        </authorList>
    </citation>
    <scope>NUCLEOTIDE SEQUENCE [LARGE SCALE GENOMIC DNA]</scope>
    <source>
        <strain evidence="7 8">CBS 43764</strain>
    </source>
</reference>
<dbReference type="SMART" id="SM00360">
    <property type="entry name" value="RRM"/>
    <property type="match status" value="1"/>
</dbReference>
<sequence length="417" mass="46348">MSKESAPKRKSSTKDGRPTKKLKSDDKAKTKDKPVNEKLKAASDAKRSRKRAADFIEEEAAAVVEPAGDSPKQKKARTSKKVEIVEPTPTTISKTKAKKEEKAASKEAKKSKDMASKRKASSEEEEKIALPSSEDEEEDVAALLAGFSSDEGEGDDVEEGVPLDQIPDAKMDKKSKKALEKASEKAAEEDRPGTIYVGRIPHGFYEPQMRSYFTQFGTVLNLRLARNKKTGSSKHYAFVQFASSEVADIVARTMNNYLMFGHILKVRVVPDEQIHPEMWKGANKRFKVIPRGMLERKEMEKSKGRAYWKGKVDKEKEKREKKRKEMMALGYEYVPPALKSVDDVPMKEVKADAGAKSAQQKEEAPLKAIADAPAEVDEVQVEVEKAIAAKKTSSTTTSKKKKEKEKVNAKAAKKSKA</sequence>
<gene>
    <name evidence="7" type="ORF">PV09_03682</name>
</gene>
<dbReference type="PROSITE" id="PS50102">
    <property type="entry name" value="RRM"/>
    <property type="match status" value="1"/>
</dbReference>
<dbReference type="SUPFAM" id="SSF54928">
    <property type="entry name" value="RNA-binding domain, RBD"/>
    <property type="match status" value="1"/>
</dbReference>
<proteinExistence type="predicted"/>
<dbReference type="AlphaFoldDB" id="A0A0D2AF75"/>
<dbReference type="InParanoid" id="A0A0D2AF75"/>
<dbReference type="Gene3D" id="3.30.70.330">
    <property type="match status" value="1"/>
</dbReference>
<dbReference type="InterPro" id="IPR035979">
    <property type="entry name" value="RBD_domain_sf"/>
</dbReference>
<feature type="compositionally biased region" description="Basic and acidic residues" evidence="5">
    <location>
        <begin position="98"/>
        <end position="122"/>
    </location>
</feature>
<dbReference type="GO" id="GO:0005730">
    <property type="term" value="C:nucleolus"/>
    <property type="evidence" value="ECO:0007669"/>
    <property type="project" value="UniProtKB-SubCell"/>
</dbReference>
<dbReference type="PANTHER" id="PTHR46754">
    <property type="entry name" value="MKI67 FHA DOMAIN-INTERACTING NUCLEOLAR PHOSPHOPROTEIN"/>
    <property type="match status" value="1"/>
</dbReference>
<name>A0A0D2AF75_9PEZI</name>
<keyword evidence="8" id="KW-1185">Reference proteome</keyword>
<evidence type="ECO:0000313" key="8">
    <source>
        <dbReference type="Proteomes" id="UP000053259"/>
    </source>
</evidence>
<feature type="region of interest" description="Disordered" evidence="5">
    <location>
        <begin position="1"/>
        <end position="190"/>
    </location>
</feature>
<keyword evidence="2 4" id="KW-0694">RNA-binding</keyword>
<accession>A0A0D2AF75</accession>
<dbReference type="VEuPathDB" id="FungiDB:PV09_03682"/>
<feature type="domain" description="RRM" evidence="6">
    <location>
        <begin position="193"/>
        <end position="271"/>
    </location>
</feature>
<evidence type="ECO:0000256" key="2">
    <source>
        <dbReference type="ARBA" id="ARBA00022884"/>
    </source>
</evidence>
<feature type="compositionally biased region" description="Acidic residues" evidence="5">
    <location>
        <begin position="150"/>
        <end position="161"/>
    </location>
</feature>
<dbReference type="GeneID" id="27311655"/>
<dbReference type="STRING" id="253628.A0A0D2AF75"/>
<evidence type="ECO:0000256" key="4">
    <source>
        <dbReference type="PROSITE-ProRule" id="PRU00176"/>
    </source>
</evidence>
<dbReference type="EMBL" id="KN847538">
    <property type="protein sequence ID" value="KIW05130.1"/>
    <property type="molecule type" value="Genomic_DNA"/>
</dbReference>
<dbReference type="HOGENOM" id="CLU_025741_5_1_1"/>
<evidence type="ECO:0000256" key="3">
    <source>
        <dbReference type="ARBA" id="ARBA00023242"/>
    </source>
</evidence>
<dbReference type="Proteomes" id="UP000053259">
    <property type="component" value="Unassembled WGS sequence"/>
</dbReference>